<sequence>MQQQLQQSELDMLMAEALLSDTPETAFKLSPSHNSDDFRATLLVLQDTLNKHRATLAAIKSEISQNQATLNSSKISETRFRNAIPIIREQLLANQSLLKKSVVSRNDVNNLRLQMFDYEAALDSAIEARKQASASIRMLEAKQTETQASYHQSASSLLQQSLRSIAALKQDIKKEQQIYNHSKLYAPVTGKVHQLQVHTVGAVVNSAQKLLTIIPDNMPLEIEAFIQNKDIGFVKTGQEAEVKFEAFPFTRYGITHGKLKTLSHDAIIHESYGPVYKATFELNKQTLEIEGKEIQLSPGLVASVEIKTGRRQLLDFFISPLLRYKDEAIRER</sequence>
<dbReference type="AlphaFoldDB" id="A0A3P1SX05"/>
<evidence type="ECO:0000256" key="5">
    <source>
        <dbReference type="ARBA" id="ARBA00022519"/>
    </source>
</evidence>
<evidence type="ECO:0000256" key="6">
    <source>
        <dbReference type="ARBA" id="ARBA00022692"/>
    </source>
</evidence>
<dbReference type="Pfam" id="PF26002">
    <property type="entry name" value="Beta-barrel_AprE"/>
    <property type="match status" value="1"/>
</dbReference>
<organism evidence="13 14">
    <name type="scientific">Amphritea balenae</name>
    <dbReference type="NCBI Taxonomy" id="452629"/>
    <lineage>
        <taxon>Bacteria</taxon>
        <taxon>Pseudomonadati</taxon>
        <taxon>Pseudomonadota</taxon>
        <taxon>Gammaproteobacteria</taxon>
        <taxon>Oceanospirillales</taxon>
        <taxon>Oceanospirillaceae</taxon>
        <taxon>Amphritea</taxon>
    </lineage>
</organism>
<keyword evidence="8" id="KW-0472">Membrane</keyword>
<evidence type="ECO:0000256" key="9">
    <source>
        <dbReference type="RuleBase" id="RU365093"/>
    </source>
</evidence>
<dbReference type="Proteomes" id="UP000267535">
    <property type="component" value="Unassembled WGS sequence"/>
</dbReference>
<dbReference type="InterPro" id="IPR010129">
    <property type="entry name" value="T1SS_HlyD"/>
</dbReference>
<dbReference type="GO" id="GO:0009306">
    <property type="term" value="P:protein secretion"/>
    <property type="evidence" value="ECO:0007669"/>
    <property type="project" value="InterPro"/>
</dbReference>
<comment type="subcellular location">
    <subcellularLocation>
        <location evidence="1 9">Cell inner membrane</location>
        <topology evidence="1 9">Single-pass membrane protein</topology>
    </subcellularLocation>
</comment>
<dbReference type="InterPro" id="IPR006144">
    <property type="entry name" value="Secretion_HlyD_CS"/>
</dbReference>
<evidence type="ECO:0000313" key="14">
    <source>
        <dbReference type="Proteomes" id="UP000267535"/>
    </source>
</evidence>
<dbReference type="GO" id="GO:0005886">
    <property type="term" value="C:plasma membrane"/>
    <property type="evidence" value="ECO:0007669"/>
    <property type="project" value="UniProtKB-SubCell"/>
</dbReference>
<evidence type="ECO:0000313" key="13">
    <source>
        <dbReference type="EMBL" id="RRD01670.1"/>
    </source>
</evidence>
<gene>
    <name evidence="13" type="ORF">EHS89_03700</name>
</gene>
<evidence type="ECO:0000256" key="2">
    <source>
        <dbReference type="ARBA" id="ARBA00009477"/>
    </source>
</evidence>
<dbReference type="PROSITE" id="PS00543">
    <property type="entry name" value="HLYD_FAMILY"/>
    <property type="match status" value="1"/>
</dbReference>
<name>A0A3P1SX05_9GAMM</name>
<keyword evidence="10" id="KW-0175">Coiled coil</keyword>
<keyword evidence="14" id="KW-1185">Reference proteome</keyword>
<keyword evidence="4 9" id="KW-1003">Cell membrane</keyword>
<dbReference type="InterPro" id="IPR058982">
    <property type="entry name" value="Beta-barrel_AprE"/>
</dbReference>
<protein>
    <recommendedName>
        <fullName evidence="9">Membrane fusion protein (MFP) family protein</fullName>
    </recommendedName>
</protein>
<feature type="domain" description="AprE-like beta-barrel" evidence="12">
    <location>
        <begin position="220"/>
        <end position="309"/>
    </location>
</feature>
<comment type="caution">
    <text evidence="13">The sequence shown here is derived from an EMBL/GenBank/DDBJ whole genome shotgun (WGS) entry which is preliminary data.</text>
</comment>
<keyword evidence="6" id="KW-0812">Transmembrane</keyword>
<dbReference type="Gene3D" id="2.40.30.170">
    <property type="match status" value="1"/>
</dbReference>
<keyword evidence="3 9" id="KW-0813">Transport</keyword>
<dbReference type="Pfam" id="PF25994">
    <property type="entry name" value="HH_AprE"/>
    <property type="match status" value="1"/>
</dbReference>
<evidence type="ECO:0000256" key="7">
    <source>
        <dbReference type="ARBA" id="ARBA00022989"/>
    </source>
</evidence>
<evidence type="ECO:0000256" key="8">
    <source>
        <dbReference type="ARBA" id="ARBA00023136"/>
    </source>
</evidence>
<evidence type="ECO:0000256" key="10">
    <source>
        <dbReference type="SAM" id="Coils"/>
    </source>
</evidence>
<evidence type="ECO:0000256" key="1">
    <source>
        <dbReference type="ARBA" id="ARBA00004377"/>
    </source>
</evidence>
<accession>A0A3P1SX05</accession>
<reference evidence="13 14" key="1">
    <citation type="submission" date="2018-11" db="EMBL/GenBank/DDBJ databases">
        <title>The draft genome sequence of Amphritea balenae JAMM 1525T.</title>
        <authorList>
            <person name="Fang Z."/>
            <person name="Zhang Y."/>
            <person name="Han X."/>
        </authorList>
    </citation>
    <scope>NUCLEOTIDE SEQUENCE [LARGE SCALE GENOMIC DNA]</scope>
    <source>
        <strain evidence="13 14">JAMM 1525</strain>
    </source>
</reference>
<dbReference type="EMBL" id="RQXV01000001">
    <property type="protein sequence ID" value="RRD01670.1"/>
    <property type="molecule type" value="Genomic_DNA"/>
</dbReference>
<comment type="similarity">
    <text evidence="2 9">Belongs to the membrane fusion protein (MFP) (TC 8.A.1) family.</text>
</comment>
<evidence type="ECO:0000259" key="11">
    <source>
        <dbReference type="Pfam" id="PF25994"/>
    </source>
</evidence>
<evidence type="ECO:0000256" key="4">
    <source>
        <dbReference type="ARBA" id="ARBA00022475"/>
    </source>
</evidence>
<keyword evidence="5 9" id="KW-0997">Cell inner membrane</keyword>
<dbReference type="InterPro" id="IPR058781">
    <property type="entry name" value="HH_AprE-like"/>
</dbReference>
<keyword evidence="7" id="KW-1133">Transmembrane helix</keyword>
<dbReference type="InterPro" id="IPR050739">
    <property type="entry name" value="MFP"/>
</dbReference>
<feature type="coiled-coil region" evidence="10">
    <location>
        <begin position="122"/>
        <end position="178"/>
    </location>
</feature>
<dbReference type="OrthoDB" id="9775513at2"/>
<dbReference type="PANTHER" id="PTHR30386">
    <property type="entry name" value="MEMBRANE FUSION SUBUNIT OF EMRAB-TOLC MULTIDRUG EFFLUX PUMP"/>
    <property type="match status" value="1"/>
</dbReference>
<evidence type="ECO:0000259" key="12">
    <source>
        <dbReference type="Pfam" id="PF26002"/>
    </source>
</evidence>
<dbReference type="PANTHER" id="PTHR30386:SF27">
    <property type="entry name" value="MEMBRANE FUSION PROTEIN (MFP) FAMILY PROTEIN"/>
    <property type="match status" value="1"/>
</dbReference>
<feature type="domain" description="AprE-like long alpha-helical hairpin" evidence="11">
    <location>
        <begin position="45"/>
        <end position="177"/>
    </location>
</feature>
<evidence type="ECO:0000256" key="3">
    <source>
        <dbReference type="ARBA" id="ARBA00022448"/>
    </source>
</evidence>
<proteinExistence type="inferred from homology"/>
<dbReference type="NCBIfam" id="TIGR01843">
    <property type="entry name" value="type_I_hlyD"/>
    <property type="match status" value="1"/>
</dbReference>
<dbReference type="RefSeq" id="WP_124924743.1">
    <property type="nucleotide sequence ID" value="NZ_BMOH01000001.1"/>
</dbReference>
<dbReference type="PRINTS" id="PR01490">
    <property type="entry name" value="RTXTOXIND"/>
</dbReference>